<feature type="region of interest" description="Disordered" evidence="1">
    <location>
        <begin position="22"/>
        <end position="113"/>
    </location>
</feature>
<name>A0A8T2NGG4_9TELE</name>
<feature type="region of interest" description="Disordered" evidence="1">
    <location>
        <begin position="192"/>
        <end position="218"/>
    </location>
</feature>
<gene>
    <name evidence="2" type="ORF">JZ751_024113</name>
</gene>
<feature type="compositionally biased region" description="Basic residues" evidence="1">
    <location>
        <begin position="56"/>
        <end position="71"/>
    </location>
</feature>
<evidence type="ECO:0000313" key="2">
    <source>
        <dbReference type="EMBL" id="KAG9339084.1"/>
    </source>
</evidence>
<evidence type="ECO:0000313" key="3">
    <source>
        <dbReference type="Proteomes" id="UP000824540"/>
    </source>
</evidence>
<evidence type="ECO:0000256" key="1">
    <source>
        <dbReference type="SAM" id="MobiDB-lite"/>
    </source>
</evidence>
<sequence>MFGVMHPGRKYSPTQYLSGLSPLTVSTDDTLPNSQVNKNLEKGPEKMSPPPNAKMRNSKAKGMRAMKRHPSPSRSLEAAAAVSNEVHHEKGLNPAERGGAAPRSRKRGYRPPDVRTIFECQEKDPRVPEEKGEGHTFCPVPVSGAWCDLCCLYIFQNGLTCTAMGLGKGFGKTLQRLSDFFYRIPKIQLPPRQRSTFPRAEEGRTITRDKQNSFSHQPCKNAHRSSLCWGSGVFCDSGPTA</sequence>
<dbReference type="AlphaFoldDB" id="A0A8T2NGG4"/>
<organism evidence="2 3">
    <name type="scientific">Albula glossodonta</name>
    <name type="common">roundjaw bonefish</name>
    <dbReference type="NCBI Taxonomy" id="121402"/>
    <lineage>
        <taxon>Eukaryota</taxon>
        <taxon>Metazoa</taxon>
        <taxon>Chordata</taxon>
        <taxon>Craniata</taxon>
        <taxon>Vertebrata</taxon>
        <taxon>Euteleostomi</taxon>
        <taxon>Actinopterygii</taxon>
        <taxon>Neopterygii</taxon>
        <taxon>Teleostei</taxon>
        <taxon>Albuliformes</taxon>
        <taxon>Albulidae</taxon>
        <taxon>Albula</taxon>
    </lineage>
</organism>
<feature type="compositionally biased region" description="Polar residues" evidence="1">
    <location>
        <begin position="22"/>
        <end position="38"/>
    </location>
</feature>
<proteinExistence type="predicted"/>
<comment type="caution">
    <text evidence="2">The sequence shown here is derived from an EMBL/GenBank/DDBJ whole genome shotgun (WGS) entry which is preliminary data.</text>
</comment>
<feature type="compositionally biased region" description="Basic and acidic residues" evidence="1">
    <location>
        <begin position="199"/>
        <end position="211"/>
    </location>
</feature>
<keyword evidence="3" id="KW-1185">Reference proteome</keyword>
<protein>
    <submittedName>
        <fullName evidence="2">Uncharacterized protein</fullName>
    </submittedName>
</protein>
<dbReference type="OrthoDB" id="74314at2759"/>
<dbReference type="Proteomes" id="UP000824540">
    <property type="component" value="Unassembled WGS sequence"/>
</dbReference>
<accession>A0A8T2NGG4</accession>
<dbReference type="EMBL" id="JAFBMS010000058">
    <property type="protein sequence ID" value="KAG9339084.1"/>
    <property type="molecule type" value="Genomic_DNA"/>
</dbReference>
<reference evidence="2" key="1">
    <citation type="thesis" date="2021" institute="BYU ScholarsArchive" country="Provo, UT, USA">
        <title>Applications of and Algorithms for Genome Assembly and Genomic Analyses with an Emphasis on Marine Teleosts.</title>
        <authorList>
            <person name="Pickett B.D."/>
        </authorList>
    </citation>
    <scope>NUCLEOTIDE SEQUENCE</scope>
    <source>
        <strain evidence="2">HI-2016</strain>
    </source>
</reference>